<name>X1N7S0_9ZZZZ</name>
<reference evidence="2" key="1">
    <citation type="journal article" date="2014" name="Front. Microbiol.">
        <title>High frequency of phylogenetically diverse reductive dehalogenase-homologous genes in deep subseafloor sedimentary metagenomes.</title>
        <authorList>
            <person name="Kawai M."/>
            <person name="Futagami T."/>
            <person name="Toyoda A."/>
            <person name="Takaki Y."/>
            <person name="Nishi S."/>
            <person name="Hori S."/>
            <person name="Arai W."/>
            <person name="Tsubouchi T."/>
            <person name="Morono Y."/>
            <person name="Uchiyama I."/>
            <person name="Ito T."/>
            <person name="Fujiyama A."/>
            <person name="Inagaki F."/>
            <person name="Takami H."/>
        </authorList>
    </citation>
    <scope>NUCLEOTIDE SEQUENCE</scope>
    <source>
        <strain evidence="2">Expedition CK06-06</strain>
    </source>
</reference>
<evidence type="ECO:0000256" key="1">
    <source>
        <dbReference type="SAM" id="MobiDB-lite"/>
    </source>
</evidence>
<evidence type="ECO:0000313" key="2">
    <source>
        <dbReference type="EMBL" id="GAI14689.1"/>
    </source>
</evidence>
<sequence>MAGIDKSGLDDGDQIGSKLSMSPDLLMIDEERERVDLNKNLT</sequence>
<protein>
    <submittedName>
        <fullName evidence="2">Uncharacterized protein</fullName>
    </submittedName>
</protein>
<proteinExistence type="predicted"/>
<comment type="caution">
    <text evidence="2">The sequence shown here is derived from an EMBL/GenBank/DDBJ whole genome shotgun (WGS) entry which is preliminary data.</text>
</comment>
<dbReference type="EMBL" id="BARV01005402">
    <property type="protein sequence ID" value="GAI14689.1"/>
    <property type="molecule type" value="Genomic_DNA"/>
</dbReference>
<dbReference type="AlphaFoldDB" id="X1N7S0"/>
<organism evidence="2">
    <name type="scientific">marine sediment metagenome</name>
    <dbReference type="NCBI Taxonomy" id="412755"/>
    <lineage>
        <taxon>unclassified sequences</taxon>
        <taxon>metagenomes</taxon>
        <taxon>ecological metagenomes</taxon>
    </lineage>
</organism>
<gene>
    <name evidence="2" type="ORF">S06H3_11254</name>
</gene>
<accession>X1N7S0</accession>
<feature type="region of interest" description="Disordered" evidence="1">
    <location>
        <begin position="1"/>
        <end position="25"/>
    </location>
</feature>